<protein>
    <submittedName>
        <fullName evidence="1">POLR protein</fullName>
    </submittedName>
</protein>
<proteinExistence type="predicted"/>
<dbReference type="EMBL" id="VZRL01009632">
    <property type="protein sequence ID" value="NWV30443.1"/>
    <property type="molecule type" value="Genomic_DNA"/>
</dbReference>
<dbReference type="Proteomes" id="UP000571324">
    <property type="component" value="Unassembled WGS sequence"/>
</dbReference>
<feature type="non-terminal residue" evidence="1">
    <location>
        <position position="1"/>
    </location>
</feature>
<dbReference type="OrthoDB" id="10063195at2759"/>
<keyword evidence="2" id="KW-1185">Reference proteome</keyword>
<reference evidence="1 2" key="1">
    <citation type="submission" date="2019-09" db="EMBL/GenBank/DDBJ databases">
        <title>Bird 10,000 Genomes (B10K) Project - Family phase.</title>
        <authorList>
            <person name="Zhang G."/>
        </authorList>
    </citation>
    <scope>NUCLEOTIDE SEQUENCE [LARGE SCALE GENOMIC DNA]</scope>
    <source>
        <strain evidence="1">B10K-DU-029-52</strain>
    </source>
</reference>
<feature type="non-terminal residue" evidence="1">
    <location>
        <position position="81"/>
    </location>
</feature>
<sequence length="81" mass="9130">PRQRGFVRAAGCSENLKLLQTLVRSAKKEHRPLGVVFMDIVKAFDTMSHQHILHGLQQRGVNPHVISLVSNMYENIHASNT</sequence>
<accession>A0A7K6DUN7</accession>
<evidence type="ECO:0000313" key="1">
    <source>
        <dbReference type="EMBL" id="NWV30443.1"/>
    </source>
</evidence>
<dbReference type="AlphaFoldDB" id="A0A7K6DUN7"/>
<comment type="caution">
    <text evidence="1">The sequence shown here is derived from an EMBL/GenBank/DDBJ whole genome shotgun (WGS) entry which is preliminary data.</text>
</comment>
<organism evidence="1 2">
    <name type="scientific">Origma solitaria</name>
    <dbReference type="NCBI Taxonomy" id="720586"/>
    <lineage>
        <taxon>Eukaryota</taxon>
        <taxon>Metazoa</taxon>
        <taxon>Chordata</taxon>
        <taxon>Craniata</taxon>
        <taxon>Vertebrata</taxon>
        <taxon>Euteleostomi</taxon>
        <taxon>Archelosauria</taxon>
        <taxon>Archosauria</taxon>
        <taxon>Dinosauria</taxon>
        <taxon>Saurischia</taxon>
        <taxon>Theropoda</taxon>
        <taxon>Coelurosauria</taxon>
        <taxon>Aves</taxon>
        <taxon>Neognathae</taxon>
        <taxon>Neoaves</taxon>
        <taxon>Telluraves</taxon>
        <taxon>Australaves</taxon>
        <taxon>Passeriformes</taxon>
        <taxon>Meliphagoidea</taxon>
        <taxon>Acanthizidae</taxon>
        <taxon>Origma</taxon>
    </lineage>
</organism>
<gene>
    <name evidence="1" type="primary">Pol_5</name>
    <name evidence="1" type="ORF">ORISOL_R16101</name>
</gene>
<name>A0A7K6DUN7_9PASS</name>
<evidence type="ECO:0000313" key="2">
    <source>
        <dbReference type="Proteomes" id="UP000571324"/>
    </source>
</evidence>